<evidence type="ECO:0000256" key="1">
    <source>
        <dbReference type="SAM" id="MobiDB-lite"/>
    </source>
</evidence>
<feature type="region of interest" description="Disordered" evidence="1">
    <location>
        <begin position="1"/>
        <end position="35"/>
    </location>
</feature>
<keyword evidence="3" id="KW-1185">Reference proteome</keyword>
<organism evidence="2 3">
    <name type="scientific">Mycobacterium tuberculosis (strain CDC 1551 / Oshkosh)</name>
    <dbReference type="NCBI Taxonomy" id="83331"/>
    <lineage>
        <taxon>Bacteria</taxon>
        <taxon>Bacillati</taxon>
        <taxon>Actinomycetota</taxon>
        <taxon>Actinomycetes</taxon>
        <taxon>Mycobacteriales</taxon>
        <taxon>Mycobacteriaceae</taxon>
        <taxon>Mycobacterium</taxon>
        <taxon>Mycobacterium tuberculosis complex</taxon>
    </lineage>
</organism>
<dbReference type="EMBL" id="AE000516">
    <property type="protein sequence ID" value="AAK47511.1"/>
    <property type="molecule type" value="Genomic_DNA"/>
</dbReference>
<gene>
    <name evidence="2" type="ordered locus">MT3174.1</name>
</gene>
<dbReference type="HOGENOM" id="CLU_3365987_0_0_11"/>
<accession>Q8VJ75</accession>
<protein>
    <submittedName>
        <fullName evidence="2">Uncharacterized protein</fullName>
    </submittedName>
</protein>
<dbReference type="KEGG" id="mtc:MT3174.1"/>
<sequence>MQEEIDERRRMNGQLKHTQRQRITGRCAGGPDPAR</sequence>
<evidence type="ECO:0000313" key="3">
    <source>
        <dbReference type="Proteomes" id="UP000001020"/>
    </source>
</evidence>
<name>Q8VJ75_MYCTO</name>
<evidence type="ECO:0000313" key="2">
    <source>
        <dbReference type="EMBL" id="AAK47511.1"/>
    </source>
</evidence>
<feature type="compositionally biased region" description="Basic and acidic residues" evidence="1">
    <location>
        <begin position="1"/>
        <end position="10"/>
    </location>
</feature>
<proteinExistence type="predicted"/>
<dbReference type="Proteomes" id="UP000001020">
    <property type="component" value="Chromosome"/>
</dbReference>
<dbReference type="AlphaFoldDB" id="Q8VJ75"/>
<reference evidence="2 3" key="1">
    <citation type="journal article" date="2002" name="J. Bacteriol.">
        <title>Whole-genome comparison of Mycobacterium tuberculosis clinical and laboratory strains.</title>
        <authorList>
            <person name="Fleischmann R.D."/>
            <person name="Alland D."/>
            <person name="Eisen J.A."/>
            <person name="Carpenter L."/>
            <person name="White O."/>
            <person name="Peterson J."/>
            <person name="DeBoy R."/>
            <person name="Dodson R."/>
            <person name="Gwinn M."/>
            <person name="Haft D."/>
            <person name="Hickey E."/>
            <person name="Kolonay J.F."/>
            <person name="Nelson W.C."/>
            <person name="Umayam L.A."/>
            <person name="Ermolaeva M."/>
            <person name="Salzberg S.L."/>
            <person name="Delcher A."/>
            <person name="Utterback T."/>
            <person name="Weidman J."/>
            <person name="Khouri H."/>
            <person name="Gill J."/>
            <person name="Mikula A."/>
            <person name="Bishai W."/>
            <person name="Jacobs Jr W.R.Jr."/>
            <person name="Venter J.C."/>
            <person name="Fraser C.M."/>
        </authorList>
    </citation>
    <scope>NUCLEOTIDE SEQUENCE [LARGE SCALE GENOMIC DNA]</scope>
    <source>
        <strain evidence="3">CDC 1551 / Oshkosh</strain>
    </source>
</reference>